<organism evidence="1 2">
    <name type="scientific">Orbilia brochopaga</name>
    <dbReference type="NCBI Taxonomy" id="3140254"/>
    <lineage>
        <taxon>Eukaryota</taxon>
        <taxon>Fungi</taxon>
        <taxon>Dikarya</taxon>
        <taxon>Ascomycota</taxon>
        <taxon>Pezizomycotina</taxon>
        <taxon>Orbiliomycetes</taxon>
        <taxon>Orbiliales</taxon>
        <taxon>Orbiliaceae</taxon>
        <taxon>Orbilia</taxon>
    </lineage>
</organism>
<dbReference type="Proteomes" id="UP001375240">
    <property type="component" value="Unassembled WGS sequence"/>
</dbReference>
<sequence length="72" mass="8520">MRLSTFSIRYMQIIWAESWSFQEMPSTLAMLQLQMLALDISNLVEVTMRGRILMSTLRELVTFVAPQDYPRY</sequence>
<name>A0AAV9V6Y1_9PEZI</name>
<proteinExistence type="predicted"/>
<gene>
    <name evidence="1" type="ORF">TWF696_003831</name>
</gene>
<evidence type="ECO:0000313" key="2">
    <source>
        <dbReference type="Proteomes" id="UP001375240"/>
    </source>
</evidence>
<reference evidence="1 2" key="1">
    <citation type="submission" date="2019-10" db="EMBL/GenBank/DDBJ databases">
        <authorList>
            <person name="Palmer J.M."/>
        </authorList>
    </citation>
    <scope>NUCLEOTIDE SEQUENCE [LARGE SCALE GENOMIC DNA]</scope>
    <source>
        <strain evidence="1 2">TWF696</strain>
    </source>
</reference>
<evidence type="ECO:0000313" key="1">
    <source>
        <dbReference type="EMBL" id="KAK6354692.1"/>
    </source>
</evidence>
<dbReference type="AlphaFoldDB" id="A0AAV9V6Y1"/>
<comment type="caution">
    <text evidence="1">The sequence shown here is derived from an EMBL/GenBank/DDBJ whole genome shotgun (WGS) entry which is preliminary data.</text>
</comment>
<dbReference type="EMBL" id="JAVHNQ010000002">
    <property type="protein sequence ID" value="KAK6354692.1"/>
    <property type="molecule type" value="Genomic_DNA"/>
</dbReference>
<protein>
    <submittedName>
        <fullName evidence="1">Uncharacterized protein</fullName>
    </submittedName>
</protein>
<accession>A0AAV9V6Y1</accession>
<keyword evidence="2" id="KW-1185">Reference proteome</keyword>